<dbReference type="EMBL" id="JACZDF010000001">
    <property type="protein sequence ID" value="MBD9697924.1"/>
    <property type="molecule type" value="Genomic_DNA"/>
</dbReference>
<reference evidence="4 5" key="1">
    <citation type="submission" date="2020-09" db="EMBL/GenBank/DDBJ databases">
        <title>Flavimobilis rhizosphaerae sp. nov., isolated from rhizosphere soil of Spartina alterniflora.</title>
        <authorList>
            <person name="Hanqin C."/>
        </authorList>
    </citation>
    <scope>NUCLEOTIDE SEQUENCE [LARGE SCALE GENOMIC DNA]</scope>
    <source>
        <strain evidence="4 5">GY 10621</strain>
    </source>
</reference>
<organism evidence="4 5">
    <name type="scientific">Flavimobilis rhizosphaerae</name>
    <dbReference type="NCBI Taxonomy" id="2775421"/>
    <lineage>
        <taxon>Bacteria</taxon>
        <taxon>Bacillati</taxon>
        <taxon>Actinomycetota</taxon>
        <taxon>Actinomycetes</taxon>
        <taxon>Micrococcales</taxon>
        <taxon>Jonesiaceae</taxon>
        <taxon>Flavimobilis</taxon>
    </lineage>
</organism>
<feature type="compositionally biased region" description="Basic and acidic residues" evidence="1">
    <location>
        <begin position="351"/>
        <end position="362"/>
    </location>
</feature>
<protein>
    <submittedName>
        <fullName evidence="4">HtaA domain-containing protein</fullName>
    </submittedName>
</protein>
<keyword evidence="5" id="KW-1185">Reference proteome</keyword>
<comment type="caution">
    <text evidence="4">The sequence shown here is derived from an EMBL/GenBank/DDBJ whole genome shotgun (WGS) entry which is preliminary data.</text>
</comment>
<sequence>MTEELPLQLLSRARSAVAALAVLAVTLTAAVVGLAAPASAEPAGPTVTVSKVSGLLDGETVTVRGTGFVAEGAPVGSRPPLAGKFTGIYVGFGRFAADWKPSAGAPSSARVLGDNKWAVLAADVDMIGGSARGAIELAADGSFETTLTLTRTEAMLAASGEWGIYTFPGSGAKHAAYETATPVTFAPPAPTVTVSKVSGLLDGETVTVRGTGFVAEGAPVGSRPPLAGKFTGIYVGFGRFAADWKPSAGAPSSARVLGDNKWAVLAADVDMIGGSARGAIELAADGSFETTLTLTRTEAMLAASGEWGIYTYPGSGAKHAAYETATPVTFAPATPPTTEPTDGSTATPTDKPSDKPTDKPTDEPSGEPSDEPTDTSTSTPPSCTVDDTVASSSLAWGIKRSFVDYLTGPIAGGKVTRTGVGLEDGRFVWSKGTGTATPGRASVAFPGSLRLTGHHDELDMTLSDVRLVVTSATRGEIRVDASIRAYLGNPAQRLDDVVVGTVDLTGAVTTSGATTRIVNAPVTLVASGEPVFAGFYKAGDALEPVSATLTVTETCDVPGTDEPGTDTPTTTPAPRVTIGGDADGTAVEQGGTVTFTTTGLPARASTSAEVRSDPVRLGTRRASARGSVTYTFKVPASFPTGRHTFVLTAAGVEGSVKRSFRVVAASEPTTAPSDGPTVEPSDTATTSDAPTCTARVVAGATLSWAIKDSFVSYIEGTIAQGSIATSGSRRSGGKFTWSGGSGALNTVDSRGTVRFAGSVTTSGHDGKLEVRFANPRVVVAGSTGYLVLDVAGTTLEGEDFAYSGLTFATLALAGHGGTSGGRIAYSGVPATLTAAGAKAFSGFYEAGEQLAPVAFTLPLGAETDCTPDSGTLPTTGAETAGLGGVAAAFVVLGLGFVALQRRRARLEA</sequence>
<evidence type="ECO:0000259" key="3">
    <source>
        <dbReference type="Pfam" id="PF04213"/>
    </source>
</evidence>
<dbReference type="SUPFAM" id="SSF49319">
    <property type="entry name" value="Actinoxanthin-like"/>
    <property type="match status" value="2"/>
</dbReference>
<feature type="compositionally biased region" description="Low complexity" evidence="1">
    <location>
        <begin position="374"/>
        <end position="386"/>
    </location>
</feature>
<dbReference type="RefSeq" id="WP_192276564.1">
    <property type="nucleotide sequence ID" value="NZ_JACZDF010000001.1"/>
</dbReference>
<keyword evidence="2" id="KW-0812">Transmembrane</keyword>
<evidence type="ECO:0000313" key="5">
    <source>
        <dbReference type="Proteomes" id="UP000642107"/>
    </source>
</evidence>
<feature type="domain" description="Htaa" evidence="3">
    <location>
        <begin position="700"/>
        <end position="856"/>
    </location>
</feature>
<dbReference type="InterPro" id="IPR007331">
    <property type="entry name" value="Htaa"/>
</dbReference>
<proteinExistence type="predicted"/>
<dbReference type="InterPro" id="IPR010916">
    <property type="entry name" value="TonB_box_CS"/>
</dbReference>
<keyword evidence="2" id="KW-1133">Transmembrane helix</keyword>
<dbReference type="Proteomes" id="UP000642107">
    <property type="component" value="Unassembled WGS sequence"/>
</dbReference>
<dbReference type="Gene3D" id="2.60.40.230">
    <property type="entry name" value="Neocarzinostatin-like"/>
    <property type="match status" value="2"/>
</dbReference>
<feature type="transmembrane region" description="Helical" evidence="2">
    <location>
        <begin position="880"/>
        <end position="899"/>
    </location>
</feature>
<feature type="domain" description="Htaa" evidence="3">
    <location>
        <begin position="392"/>
        <end position="547"/>
    </location>
</feature>
<evidence type="ECO:0000313" key="4">
    <source>
        <dbReference type="EMBL" id="MBD9697924.1"/>
    </source>
</evidence>
<gene>
    <name evidence="4" type="ORF">IGS67_00210</name>
</gene>
<evidence type="ECO:0000256" key="1">
    <source>
        <dbReference type="SAM" id="MobiDB-lite"/>
    </source>
</evidence>
<feature type="compositionally biased region" description="Acidic residues" evidence="1">
    <location>
        <begin position="364"/>
        <end position="373"/>
    </location>
</feature>
<keyword evidence="2" id="KW-0472">Membrane</keyword>
<dbReference type="InterPro" id="IPR027273">
    <property type="entry name" value="Neocarzinostatin-like"/>
</dbReference>
<dbReference type="PROSITE" id="PS00430">
    <property type="entry name" value="TONB_DEPENDENT_REC_1"/>
    <property type="match status" value="1"/>
</dbReference>
<accession>A0ABR9DLA1</accession>
<dbReference type="Pfam" id="PF04213">
    <property type="entry name" value="HtaA"/>
    <property type="match status" value="2"/>
</dbReference>
<name>A0ABR9DLA1_9MICO</name>
<feature type="region of interest" description="Disordered" evidence="1">
    <location>
        <begin position="666"/>
        <end position="688"/>
    </location>
</feature>
<evidence type="ECO:0000256" key="2">
    <source>
        <dbReference type="SAM" id="Phobius"/>
    </source>
</evidence>
<feature type="region of interest" description="Disordered" evidence="1">
    <location>
        <begin position="329"/>
        <end position="386"/>
    </location>
</feature>